<comment type="caution">
    <text evidence="2">The sequence shown here is derived from an EMBL/GenBank/DDBJ whole genome shotgun (WGS) entry which is preliminary data.</text>
</comment>
<dbReference type="PROSITE" id="PS50125">
    <property type="entry name" value="GUANYLATE_CYCLASE_2"/>
    <property type="match status" value="1"/>
</dbReference>
<dbReference type="SMART" id="SM00044">
    <property type="entry name" value="CYCc"/>
    <property type="match status" value="1"/>
</dbReference>
<dbReference type="InterPro" id="IPR007361">
    <property type="entry name" value="DUF427"/>
</dbReference>
<protein>
    <submittedName>
        <fullName evidence="2">DUF427 domain-containing protein</fullName>
    </submittedName>
</protein>
<dbReference type="Pfam" id="PF04248">
    <property type="entry name" value="NTP_transf_9"/>
    <property type="match status" value="1"/>
</dbReference>
<evidence type="ECO:0000313" key="3">
    <source>
        <dbReference type="Proteomes" id="UP000295301"/>
    </source>
</evidence>
<organism evidence="2 3">
    <name type="scientific">Antarcticimicrobium luteum</name>
    <dbReference type="NCBI Taxonomy" id="2547397"/>
    <lineage>
        <taxon>Bacteria</taxon>
        <taxon>Pseudomonadati</taxon>
        <taxon>Pseudomonadota</taxon>
        <taxon>Alphaproteobacteria</taxon>
        <taxon>Rhodobacterales</taxon>
        <taxon>Paracoccaceae</taxon>
        <taxon>Antarcticimicrobium</taxon>
    </lineage>
</organism>
<dbReference type="Gene3D" id="3.30.70.1230">
    <property type="entry name" value="Nucleotide cyclase"/>
    <property type="match status" value="1"/>
</dbReference>
<name>A0A4R5V2Y4_9RHOB</name>
<dbReference type="PANTHER" id="PTHR43081">
    <property type="entry name" value="ADENYLATE CYCLASE, TERMINAL-DIFFERENTIATION SPECIFIC-RELATED"/>
    <property type="match status" value="1"/>
</dbReference>
<sequence length="531" mass="57226">MSHVGGASGGDRVNVHVPSHVGEYGIDVQTLKGPVSVWRDGVLLATSTRARVMFETGLSPSIYFPREDLRVPLSEPVSLQTFCPFKGTASYRDITVGGDRIANAVWSYEDSLPESAGVEGYVAFMPDAYTDLDLGENVLQVEDDHHVAGPLVDWLMRSASEETGPEAFTRALALQMRRGGIPVSRLSVLIWSLHPQIVGKIYVWTNGEEEITTFAPTYELHGADAYEQSPLRHVAEGRGGVRQRLDVPNYTISFPILQDLRAQGATDYVAMPLPFSDGSINVLTLTSDHPEGFTTANLGQVFECAAVISRFYEVFRQKETAQALLETYVGKRTGARVLGGQIRRGDGDEIDAAIMFCDLRGSTRLEESLGRHSYITLLNQFFDTVSGIVQDNGGEVLKFIGDAVLAVFPAGDDSTIARAQAMDSARGIVAALAETGDDGDHPRCESAIGIAYGGVTYGNVGSRERLDFTVIGHAANIAARLGDYGKSSGYPIVVSEDFVTECTDGIPLGEAVLRNVSHPVRCFGIAAADPS</sequence>
<dbReference type="InterPro" id="IPR038694">
    <property type="entry name" value="DUF427_sf"/>
</dbReference>
<evidence type="ECO:0000259" key="1">
    <source>
        <dbReference type="PROSITE" id="PS50125"/>
    </source>
</evidence>
<dbReference type="SUPFAM" id="SSF55073">
    <property type="entry name" value="Nucleotide cyclase"/>
    <property type="match status" value="1"/>
</dbReference>
<evidence type="ECO:0000313" key="2">
    <source>
        <dbReference type="EMBL" id="TDK46193.1"/>
    </source>
</evidence>
<dbReference type="InterPro" id="IPR001054">
    <property type="entry name" value="A/G_cyclase"/>
</dbReference>
<dbReference type="GO" id="GO:0004016">
    <property type="term" value="F:adenylate cyclase activity"/>
    <property type="evidence" value="ECO:0007669"/>
    <property type="project" value="UniProtKB-ARBA"/>
</dbReference>
<keyword evidence="3" id="KW-1185">Reference proteome</keyword>
<dbReference type="GO" id="GO:0006171">
    <property type="term" value="P:cAMP biosynthetic process"/>
    <property type="evidence" value="ECO:0007669"/>
    <property type="project" value="TreeGrafter"/>
</dbReference>
<gene>
    <name evidence="2" type="ORF">E1832_12445</name>
</gene>
<dbReference type="InterPro" id="IPR050697">
    <property type="entry name" value="Adenylyl/Guanylyl_Cyclase_3/4"/>
</dbReference>
<dbReference type="Proteomes" id="UP000295301">
    <property type="component" value="Unassembled WGS sequence"/>
</dbReference>
<proteinExistence type="predicted"/>
<dbReference type="AlphaFoldDB" id="A0A4R5V2Y4"/>
<dbReference type="PANTHER" id="PTHR43081:SF11">
    <property type="entry name" value="BLR2264 PROTEIN"/>
    <property type="match status" value="1"/>
</dbReference>
<dbReference type="GO" id="GO:0035556">
    <property type="term" value="P:intracellular signal transduction"/>
    <property type="evidence" value="ECO:0007669"/>
    <property type="project" value="InterPro"/>
</dbReference>
<accession>A0A4R5V2Y4</accession>
<dbReference type="CDD" id="cd07302">
    <property type="entry name" value="CHD"/>
    <property type="match status" value="1"/>
</dbReference>
<dbReference type="OrthoDB" id="4565346at2"/>
<dbReference type="Gene3D" id="2.170.150.40">
    <property type="entry name" value="Domain of unknown function (DUF427)"/>
    <property type="match status" value="1"/>
</dbReference>
<feature type="domain" description="Guanylate cyclase" evidence="1">
    <location>
        <begin position="353"/>
        <end position="482"/>
    </location>
</feature>
<dbReference type="EMBL" id="SMUV01000067">
    <property type="protein sequence ID" value="TDK46193.1"/>
    <property type="molecule type" value="Genomic_DNA"/>
</dbReference>
<dbReference type="InterPro" id="IPR029787">
    <property type="entry name" value="Nucleotide_cyclase"/>
</dbReference>
<dbReference type="Pfam" id="PF00211">
    <property type="entry name" value="Guanylate_cyc"/>
    <property type="match status" value="1"/>
</dbReference>
<reference evidence="2 3" key="1">
    <citation type="submission" date="2019-03" db="EMBL/GenBank/DDBJ databases">
        <title>Ruegeria lutea sp. nov., a novel strain, isolated from marine sediment, the Masan Bay, South Korea.</title>
        <authorList>
            <person name="Kim J."/>
            <person name="Kim D.-Y."/>
            <person name="Lee S.-S."/>
        </authorList>
    </citation>
    <scope>NUCLEOTIDE SEQUENCE [LARGE SCALE GENOMIC DNA]</scope>
    <source>
        <strain evidence="2 3">318-1</strain>
    </source>
</reference>